<dbReference type="Pfam" id="PF00126">
    <property type="entry name" value="HTH_1"/>
    <property type="match status" value="1"/>
</dbReference>
<comment type="similarity">
    <text evidence="1">Belongs to the LysR transcriptional regulatory family.</text>
</comment>
<dbReference type="RefSeq" id="WP_032698258.1">
    <property type="nucleotide sequence ID" value="NZ_BIIS01000019.1"/>
</dbReference>
<dbReference type="GO" id="GO:0003700">
    <property type="term" value="F:DNA-binding transcription factor activity"/>
    <property type="evidence" value="ECO:0007669"/>
    <property type="project" value="InterPro"/>
</dbReference>
<keyword evidence="3" id="KW-0238">DNA-binding</keyword>
<dbReference type="EMBL" id="FLAC01000005">
    <property type="protein sequence ID" value="SBL79586.1"/>
    <property type="molecule type" value="Genomic_DNA"/>
</dbReference>
<dbReference type="Proteomes" id="UP001293169">
    <property type="component" value="Unassembled WGS sequence"/>
</dbReference>
<dbReference type="Proteomes" id="UP000864422">
    <property type="component" value="Unassembled WGS sequence"/>
</dbReference>
<keyword evidence="4" id="KW-0804">Transcription</keyword>
<dbReference type="AlphaFoldDB" id="A0A443VEW0"/>
<sequence>MDKLAGMEMFVRVVECGSFASAADVSDVSATMVAKQIRAIEQRLGARLLHRTTRRQQLTEVGQLYYERCRRVLAEFSLAENSATELQSTAKGLVHMVAPVSFGCQILVPALSVYMAQNPEVNVMLTLDNQTPNLSSGNAELGIHIGEIHQTDIVARPLHAYRRILAASPDYLRQHGTPTHPDQLSHFSCLGMSYWIHQDRWELMGPNGEIVKAVVKGRFMSNQGHALRIAALNGCGIVLQPESLLKEDIAEGRLVPVLPEWSYKPTPMYLIYQQDTRPSAKLRSVIDFLIQRFGAQQ</sequence>
<dbReference type="GO" id="GO:0043565">
    <property type="term" value="F:sequence-specific DNA binding"/>
    <property type="evidence" value="ECO:0007669"/>
    <property type="project" value="TreeGrafter"/>
</dbReference>
<evidence type="ECO:0000256" key="4">
    <source>
        <dbReference type="ARBA" id="ARBA00023163"/>
    </source>
</evidence>
<dbReference type="Pfam" id="PF03466">
    <property type="entry name" value="LysR_substrate"/>
    <property type="match status" value="1"/>
</dbReference>
<evidence type="ECO:0000259" key="5">
    <source>
        <dbReference type="PROSITE" id="PS50931"/>
    </source>
</evidence>
<accession>A0A443VEW0</accession>
<dbReference type="SUPFAM" id="SSF53850">
    <property type="entry name" value="Periplasmic binding protein-like II"/>
    <property type="match status" value="1"/>
</dbReference>
<dbReference type="InterPro" id="IPR005119">
    <property type="entry name" value="LysR_subst-bd"/>
</dbReference>
<proteinExistence type="inferred from homology"/>
<dbReference type="InterPro" id="IPR036390">
    <property type="entry name" value="WH_DNA-bd_sf"/>
</dbReference>
<dbReference type="KEGG" id="rpln:B1209_23865"/>
<dbReference type="PANTHER" id="PTHR30537:SF5">
    <property type="entry name" value="HTH-TYPE TRANSCRIPTIONAL ACTIVATOR TTDR-RELATED"/>
    <property type="match status" value="1"/>
</dbReference>
<dbReference type="InterPro" id="IPR000847">
    <property type="entry name" value="LysR_HTH_N"/>
</dbReference>
<dbReference type="EMBL" id="JAXUDK010000035">
    <property type="protein sequence ID" value="MDZ7469484.1"/>
    <property type="molecule type" value="Genomic_DNA"/>
</dbReference>
<dbReference type="Proteomes" id="UP000288843">
    <property type="component" value="Unassembled WGS sequence"/>
</dbReference>
<keyword evidence="2" id="KW-0805">Transcription regulation</keyword>
<reference evidence="6" key="1">
    <citation type="journal article" date="2018" name="Genome Biol.">
        <title>SKESA: strategic k-mer extension for scrupulous assemblies.</title>
        <authorList>
            <person name="Souvorov A."/>
            <person name="Agarwala R."/>
            <person name="Lipman D.J."/>
        </authorList>
    </citation>
    <scope>NUCLEOTIDE SEQUENCE</scope>
    <source>
        <strain evidence="6">MISC063</strain>
    </source>
</reference>
<evidence type="ECO:0000313" key="11">
    <source>
        <dbReference type="Proteomes" id="UP000078124"/>
    </source>
</evidence>
<evidence type="ECO:0000313" key="6">
    <source>
        <dbReference type="EMBL" id="HAT1608226.1"/>
    </source>
</evidence>
<dbReference type="PROSITE" id="PS50931">
    <property type="entry name" value="HTH_LYSR"/>
    <property type="match status" value="1"/>
</dbReference>
<dbReference type="Proteomes" id="UP000078124">
    <property type="component" value="Unassembled WGS sequence"/>
</dbReference>
<evidence type="ECO:0000313" key="9">
    <source>
        <dbReference type="EMBL" id="SBL79586.1"/>
    </source>
</evidence>
<evidence type="ECO:0000313" key="8">
    <source>
        <dbReference type="EMBL" id="RWT15779.1"/>
    </source>
</evidence>
<name>A0A443VEW0_RAOPL</name>
<dbReference type="InterPro" id="IPR058163">
    <property type="entry name" value="LysR-type_TF_proteobact-type"/>
</dbReference>
<evidence type="ECO:0000256" key="3">
    <source>
        <dbReference type="ARBA" id="ARBA00023125"/>
    </source>
</evidence>
<dbReference type="SUPFAM" id="SSF46785">
    <property type="entry name" value="Winged helix' DNA-binding domain"/>
    <property type="match status" value="1"/>
</dbReference>
<organism evidence="8 12">
    <name type="scientific">Raoultella planticola</name>
    <name type="common">Klebsiella planticola</name>
    <dbReference type="NCBI Taxonomy" id="575"/>
    <lineage>
        <taxon>Bacteria</taxon>
        <taxon>Pseudomonadati</taxon>
        <taxon>Pseudomonadota</taxon>
        <taxon>Gammaproteobacteria</taxon>
        <taxon>Enterobacterales</taxon>
        <taxon>Enterobacteriaceae</taxon>
        <taxon>Klebsiella/Raoultella group</taxon>
        <taxon>Raoultella</taxon>
    </lineage>
</organism>
<dbReference type="Gene3D" id="3.40.190.290">
    <property type="match status" value="1"/>
</dbReference>
<dbReference type="Proteomes" id="UP000345637">
    <property type="component" value="Unassembled WGS sequence"/>
</dbReference>
<dbReference type="GO" id="GO:0006351">
    <property type="term" value="P:DNA-templated transcription"/>
    <property type="evidence" value="ECO:0007669"/>
    <property type="project" value="TreeGrafter"/>
</dbReference>
<dbReference type="FunFam" id="1.10.10.10:FF:000001">
    <property type="entry name" value="LysR family transcriptional regulator"/>
    <property type="match status" value="1"/>
</dbReference>
<reference evidence="8 12" key="2">
    <citation type="submission" date="2018-06" db="EMBL/GenBank/DDBJ databases">
        <title>Carbapenemase-producing Enterobacteriaceae present in wastewater treatment plant effluent and nearby surface waters in the US.</title>
        <authorList>
            <person name="Mathys D.A."/>
            <person name="Mollenkopf D.F."/>
            <person name="Feicht S.M."/>
            <person name="Adams R.J."/>
            <person name="Albers A.L."/>
            <person name="Stuever D.M."/>
            <person name="Daniels J.B."/>
            <person name="Wittum T.E."/>
        </authorList>
    </citation>
    <scope>NUCLEOTIDE SEQUENCE [LARGE SCALE GENOMIC DNA]</scope>
    <source>
        <strain evidence="8 12">GEO_47_Down_B</strain>
    </source>
</reference>
<evidence type="ECO:0000313" key="7">
    <source>
        <dbReference type="EMBL" id="MDZ7469484.1"/>
    </source>
</evidence>
<protein>
    <submittedName>
        <fullName evidence="10">D-malate degradation protein R</fullName>
    </submittedName>
    <submittedName>
        <fullName evidence="8">LysR family transcriptional regulator</fullName>
    </submittedName>
</protein>
<evidence type="ECO:0000313" key="12">
    <source>
        <dbReference type="Proteomes" id="UP000288843"/>
    </source>
</evidence>
<evidence type="ECO:0000256" key="1">
    <source>
        <dbReference type="ARBA" id="ARBA00009437"/>
    </source>
</evidence>
<gene>
    <name evidence="10" type="primary">dmlR_10</name>
    <name evidence="9" type="synonym">dmlR_5</name>
    <name evidence="8" type="ORF">DN603_27605</name>
    <name evidence="6" type="ORF">I8Y23_004602</name>
    <name evidence="10" type="ORF">NCTC12998_02792</name>
    <name evidence="9" type="ORF">SAMEA2273876_01655</name>
    <name evidence="7" type="ORF">U5E74_28280</name>
</gene>
<dbReference type="InterPro" id="IPR036388">
    <property type="entry name" value="WH-like_DNA-bd_sf"/>
</dbReference>
<feature type="domain" description="HTH lysR-type" evidence="5">
    <location>
        <begin position="1"/>
        <end position="59"/>
    </location>
</feature>
<evidence type="ECO:0000256" key="2">
    <source>
        <dbReference type="ARBA" id="ARBA00023015"/>
    </source>
</evidence>
<dbReference type="Gene3D" id="1.10.10.10">
    <property type="entry name" value="Winged helix-like DNA-binding domain superfamily/Winged helix DNA-binding domain"/>
    <property type="match status" value="1"/>
</dbReference>
<evidence type="ECO:0000313" key="10">
    <source>
        <dbReference type="EMBL" id="VFS65686.1"/>
    </source>
</evidence>
<dbReference type="EMBL" id="CAADJE010000023">
    <property type="protein sequence ID" value="VFS65686.1"/>
    <property type="molecule type" value="Genomic_DNA"/>
</dbReference>
<dbReference type="EMBL" id="QKOX01000046">
    <property type="protein sequence ID" value="RWT15779.1"/>
    <property type="molecule type" value="Genomic_DNA"/>
</dbReference>
<dbReference type="EMBL" id="DACSEA010000027">
    <property type="protein sequence ID" value="HAT1608226.1"/>
    <property type="molecule type" value="Genomic_DNA"/>
</dbReference>
<evidence type="ECO:0000313" key="13">
    <source>
        <dbReference type="Proteomes" id="UP000345637"/>
    </source>
</evidence>
<reference evidence="7 14" key="5">
    <citation type="submission" date="2023-12" db="EMBL/GenBank/DDBJ databases">
        <title>N/s.</title>
        <authorList>
            <person name="Dale J."/>
        </authorList>
    </citation>
    <scope>NUCLEOTIDE SEQUENCE [LARGE SCALE GENOMIC DNA]</scope>
    <source>
        <strain evidence="7 14">2023EL-01226</strain>
    </source>
</reference>
<keyword evidence="14" id="KW-1185">Reference proteome</keyword>
<dbReference type="PANTHER" id="PTHR30537">
    <property type="entry name" value="HTH-TYPE TRANSCRIPTIONAL REGULATOR"/>
    <property type="match status" value="1"/>
</dbReference>
<reference evidence="6" key="4">
    <citation type="submission" date="2020-11" db="EMBL/GenBank/DDBJ databases">
        <authorList>
            <consortium name="NCBI Pathogen Detection Project"/>
        </authorList>
    </citation>
    <scope>NUCLEOTIDE SEQUENCE</scope>
    <source>
        <strain evidence="6">MISC063</strain>
    </source>
</reference>
<evidence type="ECO:0000313" key="14">
    <source>
        <dbReference type="Proteomes" id="UP001293169"/>
    </source>
</evidence>
<reference evidence="10 13" key="3">
    <citation type="submission" date="2019-03" db="EMBL/GenBank/DDBJ databases">
        <authorList>
            <consortium name="Pathogen Informatics"/>
        </authorList>
    </citation>
    <scope>NUCLEOTIDE SEQUENCE [LARGE SCALE GENOMIC DNA]</scope>
    <source>
        <strain evidence="9 11">2880STDY5682802</strain>
        <strain evidence="10 13">NCTC12998</strain>
    </source>
</reference>